<feature type="coiled-coil region" evidence="1">
    <location>
        <begin position="2"/>
        <end position="29"/>
    </location>
</feature>
<organism evidence="2 3">
    <name type="scientific">Pedobacter ginsengisoli</name>
    <dbReference type="NCBI Taxonomy" id="363852"/>
    <lineage>
        <taxon>Bacteria</taxon>
        <taxon>Pseudomonadati</taxon>
        <taxon>Bacteroidota</taxon>
        <taxon>Sphingobacteriia</taxon>
        <taxon>Sphingobacteriales</taxon>
        <taxon>Sphingobacteriaceae</taxon>
        <taxon>Pedobacter</taxon>
    </lineage>
</organism>
<proteinExistence type="predicted"/>
<keyword evidence="1" id="KW-0175">Coiled coil</keyword>
<dbReference type="AlphaFoldDB" id="A0A2D1U7M3"/>
<dbReference type="Proteomes" id="UP000223749">
    <property type="component" value="Chromosome"/>
</dbReference>
<evidence type="ECO:0000313" key="3">
    <source>
        <dbReference type="Proteomes" id="UP000223749"/>
    </source>
</evidence>
<dbReference type="OrthoDB" id="661307at2"/>
<dbReference type="RefSeq" id="WP_099439518.1">
    <property type="nucleotide sequence ID" value="NZ_CP024091.1"/>
</dbReference>
<dbReference type="EMBL" id="CP024091">
    <property type="protein sequence ID" value="ATP57598.1"/>
    <property type="molecule type" value="Genomic_DNA"/>
</dbReference>
<evidence type="ECO:0000256" key="1">
    <source>
        <dbReference type="SAM" id="Coils"/>
    </source>
</evidence>
<reference evidence="2 3" key="1">
    <citation type="submission" date="2017-10" db="EMBL/GenBank/DDBJ databases">
        <title>Whole genome of Pedobacter ginsengisoli T01R-27 isolated from tomato rhizosphere.</title>
        <authorList>
            <person name="Weon H.-Y."/>
            <person name="Lee S.A."/>
            <person name="Sang M.K."/>
            <person name="Song J."/>
        </authorList>
    </citation>
    <scope>NUCLEOTIDE SEQUENCE [LARGE SCALE GENOMIC DNA]</scope>
    <source>
        <strain evidence="2 3">T01R-27</strain>
    </source>
</reference>
<evidence type="ECO:0000313" key="2">
    <source>
        <dbReference type="EMBL" id="ATP57598.1"/>
    </source>
</evidence>
<accession>A0A2D1U7M3</accession>
<keyword evidence="3" id="KW-1185">Reference proteome</keyword>
<gene>
    <name evidence="2" type="ORF">CPT03_14505</name>
</gene>
<name>A0A2D1U7M3_9SPHI</name>
<protein>
    <submittedName>
        <fullName evidence="2">Uncharacterized protein</fullName>
    </submittedName>
</protein>
<dbReference type="KEGG" id="pgs:CPT03_14505"/>
<sequence>MKSDLEELIEAYELEKAELEKQISSYIEDEDYIYAHYHGKALRKINGTLDILKSIQNPFYRSISDEQRKAKNMKRMMVSEEYKKYFDRLGTDFFADQLREGENKINEWQRAVVSQKYDSQEIDNAMFDLVKGVLSGFKLYFKSKPDTFAKFILKGSTIEITLLFDADPEYYCNYQSIFWNVKGISALGFILENEQWVYHYHFDQFKDALEIKTLLARLIYDVFNYDHRFDSARIIYD</sequence>